<comment type="caution">
    <text evidence="2">The sequence shown here is derived from an EMBL/GenBank/DDBJ whole genome shotgun (WGS) entry which is preliminary data.</text>
</comment>
<evidence type="ECO:0000313" key="2">
    <source>
        <dbReference type="EMBL" id="MBI1756193.1"/>
    </source>
</evidence>
<dbReference type="Proteomes" id="UP000727962">
    <property type="component" value="Unassembled WGS sequence"/>
</dbReference>
<feature type="compositionally biased region" description="Low complexity" evidence="1">
    <location>
        <begin position="94"/>
        <end position="111"/>
    </location>
</feature>
<feature type="region of interest" description="Disordered" evidence="1">
    <location>
        <begin position="93"/>
        <end position="124"/>
    </location>
</feature>
<proteinExistence type="predicted"/>
<protein>
    <submittedName>
        <fullName evidence="2">Uncharacterized protein</fullName>
    </submittedName>
</protein>
<sequence>MSFSFDPSLHAPRDHARLALGDTDAASPLLDDETLDAKLSSSGYLEAVAQLAEALATRFAQEPDRYSEGQAGLSAQWTQRIAAWRKLAEDCRSGRIAPPGGAASRPPARVGSLDAPDMGGMRTD</sequence>
<evidence type="ECO:0000256" key="1">
    <source>
        <dbReference type="SAM" id="MobiDB-lite"/>
    </source>
</evidence>
<organism evidence="2 3">
    <name type="scientific">Fimbriimonas ginsengisoli</name>
    <dbReference type="NCBI Taxonomy" id="1005039"/>
    <lineage>
        <taxon>Bacteria</taxon>
        <taxon>Bacillati</taxon>
        <taxon>Armatimonadota</taxon>
        <taxon>Fimbriimonadia</taxon>
        <taxon>Fimbriimonadales</taxon>
        <taxon>Fimbriimonadaceae</taxon>
        <taxon>Fimbriimonas</taxon>
    </lineage>
</organism>
<accession>A0A931PT83</accession>
<reference evidence="2" key="1">
    <citation type="submission" date="2020-07" db="EMBL/GenBank/DDBJ databases">
        <title>Huge and variable diversity of episymbiotic CPR bacteria and DPANN archaea in groundwater ecosystems.</title>
        <authorList>
            <person name="He C.Y."/>
            <person name="Keren R."/>
            <person name="Whittaker M."/>
            <person name="Farag I.F."/>
            <person name="Doudna J."/>
            <person name="Cate J.H.D."/>
            <person name="Banfield J.F."/>
        </authorList>
    </citation>
    <scope>NUCLEOTIDE SEQUENCE</scope>
    <source>
        <strain evidence="2">NC_groundwater_17_Pr7_B-0.1um_64_12</strain>
    </source>
</reference>
<dbReference type="AlphaFoldDB" id="A0A931PT83"/>
<dbReference type="EMBL" id="JACOSL010000026">
    <property type="protein sequence ID" value="MBI1756193.1"/>
    <property type="molecule type" value="Genomic_DNA"/>
</dbReference>
<gene>
    <name evidence="2" type="ORF">HYR64_03700</name>
</gene>
<name>A0A931PT83_FIMGI</name>
<evidence type="ECO:0000313" key="3">
    <source>
        <dbReference type="Proteomes" id="UP000727962"/>
    </source>
</evidence>